<gene>
    <name evidence="12" type="ORF">SAMN02745973_01857</name>
</gene>
<dbReference type="SUPFAM" id="SSF102114">
    <property type="entry name" value="Radical SAM enzymes"/>
    <property type="match status" value="1"/>
</dbReference>
<keyword evidence="7 10" id="KW-0560">Oxidoreductase</keyword>
<evidence type="ECO:0000259" key="11">
    <source>
        <dbReference type="PROSITE" id="PS51918"/>
    </source>
</evidence>
<dbReference type="PROSITE" id="PS51918">
    <property type="entry name" value="RADICAL_SAM"/>
    <property type="match status" value="1"/>
</dbReference>
<evidence type="ECO:0000313" key="13">
    <source>
        <dbReference type="Proteomes" id="UP000196365"/>
    </source>
</evidence>
<comment type="function">
    <text evidence="1 10">Activation of pyruvate formate-lyase under anaerobic conditions by generation of an organic free radical, using S-adenosylmethionine and reduced flavodoxin as cosubstrates to produce 5'-deoxy-adenosine.</text>
</comment>
<dbReference type="InterPro" id="IPR013785">
    <property type="entry name" value="Aldolase_TIM"/>
</dbReference>
<keyword evidence="4 10" id="KW-0004">4Fe-4S</keyword>
<dbReference type="InterPro" id="IPR012838">
    <property type="entry name" value="PFL1_activating"/>
</dbReference>
<dbReference type="Proteomes" id="UP000196365">
    <property type="component" value="Unassembled WGS sequence"/>
</dbReference>
<sequence>MVKGYIHSIETLGTLDGPGIRMVIFFQGCCLRCVYCHNPDTWFFNKGTSITADEIIAKAKRYQPYFRSNGGITFSGGEPLRQPNFLLECLKSCKKEGIHTVIDTSGIGFGNYKEILKYTDLIILDIKHSNPEKYKQITGLDIKYYYEFKEAVIKSKKNLWIKQVVTPGINDTYEDMIAFEKEVNSFPSNMVQKVELLPYHTLGVFKYEKLGIQYKLKDIPPLSKEKLNQLKNFLSLKNLVE</sequence>
<dbReference type="GO" id="GO:0046872">
    <property type="term" value="F:metal ion binding"/>
    <property type="evidence" value="ECO:0007669"/>
    <property type="project" value="UniProtKB-UniRule"/>
</dbReference>
<keyword evidence="13" id="KW-1185">Reference proteome</keyword>
<dbReference type="SFLD" id="SFLDS00029">
    <property type="entry name" value="Radical_SAM"/>
    <property type="match status" value="1"/>
</dbReference>
<dbReference type="NCBIfam" id="TIGR02493">
    <property type="entry name" value="PFLA"/>
    <property type="match status" value="1"/>
</dbReference>
<organism evidence="12 13">
    <name type="scientific">Garciella nitratireducens DSM 15102</name>
    <dbReference type="NCBI Taxonomy" id="1121911"/>
    <lineage>
        <taxon>Bacteria</taxon>
        <taxon>Bacillati</taxon>
        <taxon>Bacillota</taxon>
        <taxon>Clostridia</taxon>
        <taxon>Eubacteriales</taxon>
        <taxon>Eubacteriaceae</taxon>
        <taxon>Garciella</taxon>
    </lineage>
</organism>
<accession>A0A1T4NY45</accession>
<keyword evidence="8 10" id="KW-0408">Iron</keyword>
<protein>
    <recommendedName>
        <fullName evidence="3 10">Pyruvate formate-lyase-activating enzyme</fullName>
        <ecNumber evidence="10">1.97.1.4</ecNumber>
    </recommendedName>
</protein>
<evidence type="ECO:0000256" key="9">
    <source>
        <dbReference type="ARBA" id="ARBA00023014"/>
    </source>
</evidence>
<dbReference type="EMBL" id="FUWV01000013">
    <property type="protein sequence ID" value="SJZ84125.1"/>
    <property type="molecule type" value="Genomic_DNA"/>
</dbReference>
<dbReference type="EC" id="1.97.1.4" evidence="10"/>
<evidence type="ECO:0000256" key="5">
    <source>
        <dbReference type="ARBA" id="ARBA00022691"/>
    </source>
</evidence>
<evidence type="ECO:0000313" key="12">
    <source>
        <dbReference type="EMBL" id="SJZ84125.1"/>
    </source>
</evidence>
<dbReference type="AlphaFoldDB" id="A0A1T4NY45"/>
<dbReference type="PANTHER" id="PTHR30352">
    <property type="entry name" value="PYRUVATE FORMATE-LYASE-ACTIVATING ENZYME"/>
    <property type="match status" value="1"/>
</dbReference>
<keyword evidence="9 10" id="KW-0411">Iron-sulfur</keyword>
<name>A0A1T4NY45_9FIRM</name>
<dbReference type="InterPro" id="IPR034457">
    <property type="entry name" value="Organic_radical-activating"/>
</dbReference>
<dbReference type="GO" id="GO:0051539">
    <property type="term" value="F:4 iron, 4 sulfur cluster binding"/>
    <property type="evidence" value="ECO:0007669"/>
    <property type="project" value="UniProtKB-UniRule"/>
</dbReference>
<dbReference type="GO" id="GO:0016829">
    <property type="term" value="F:lyase activity"/>
    <property type="evidence" value="ECO:0007669"/>
    <property type="project" value="UniProtKB-KW"/>
</dbReference>
<comment type="cofactor">
    <cofactor evidence="10">
        <name>[4Fe-4S] cluster</name>
        <dbReference type="ChEBI" id="CHEBI:49883"/>
    </cofactor>
    <text evidence="10">Binds 1 [4Fe-4S] cluster. The cluster is coordinated with 3 cysteines and an exchangeable S-adenosyl-L-methionine.</text>
</comment>
<dbReference type="InterPro" id="IPR001989">
    <property type="entry name" value="Radical_activat_CS"/>
</dbReference>
<dbReference type="InterPro" id="IPR058240">
    <property type="entry name" value="rSAM_sf"/>
</dbReference>
<keyword evidence="12" id="KW-0670">Pyruvate</keyword>
<keyword evidence="5 10" id="KW-0949">S-adenosyl-L-methionine</keyword>
<comment type="similarity">
    <text evidence="2 10">Belongs to the organic radical-activating enzymes family.</text>
</comment>
<evidence type="ECO:0000256" key="2">
    <source>
        <dbReference type="ARBA" id="ARBA00009777"/>
    </source>
</evidence>
<dbReference type="GO" id="GO:0005737">
    <property type="term" value="C:cytoplasm"/>
    <property type="evidence" value="ECO:0007669"/>
    <property type="project" value="UniProtKB-SubCell"/>
</dbReference>
<evidence type="ECO:0000256" key="1">
    <source>
        <dbReference type="ARBA" id="ARBA00003141"/>
    </source>
</evidence>
<evidence type="ECO:0000256" key="7">
    <source>
        <dbReference type="ARBA" id="ARBA00023002"/>
    </source>
</evidence>
<evidence type="ECO:0000256" key="3">
    <source>
        <dbReference type="ARBA" id="ARBA00021356"/>
    </source>
</evidence>
<evidence type="ECO:0000256" key="8">
    <source>
        <dbReference type="ARBA" id="ARBA00023004"/>
    </source>
</evidence>
<dbReference type="PANTHER" id="PTHR30352:SF5">
    <property type="entry name" value="PYRUVATE FORMATE-LYASE 1-ACTIVATING ENZYME"/>
    <property type="match status" value="1"/>
</dbReference>
<evidence type="ECO:0000256" key="6">
    <source>
        <dbReference type="ARBA" id="ARBA00022723"/>
    </source>
</evidence>
<dbReference type="RefSeq" id="WP_087679229.1">
    <property type="nucleotide sequence ID" value="NZ_FUWV01000013.1"/>
</dbReference>
<evidence type="ECO:0000256" key="4">
    <source>
        <dbReference type="ARBA" id="ARBA00022485"/>
    </source>
</evidence>
<evidence type="ECO:0000256" key="10">
    <source>
        <dbReference type="RuleBase" id="RU362053"/>
    </source>
</evidence>
<comment type="subcellular location">
    <subcellularLocation>
        <location evidence="10">Cytoplasm</location>
    </subcellularLocation>
</comment>
<dbReference type="OrthoDB" id="9782387at2"/>
<proteinExistence type="inferred from homology"/>
<dbReference type="SFLD" id="SFLDG01066">
    <property type="entry name" value="organic_radical-activating_enz"/>
    <property type="match status" value="1"/>
</dbReference>
<keyword evidence="12" id="KW-0456">Lyase</keyword>
<dbReference type="InterPro" id="IPR007197">
    <property type="entry name" value="rSAM"/>
</dbReference>
<keyword evidence="10" id="KW-0963">Cytoplasm</keyword>
<keyword evidence="6 10" id="KW-0479">Metal-binding</keyword>
<dbReference type="CDD" id="cd01335">
    <property type="entry name" value="Radical_SAM"/>
    <property type="match status" value="1"/>
</dbReference>
<comment type="catalytic activity">
    <reaction evidence="10">
        <text>glycyl-[formate C-acetyltransferase] + reduced [flavodoxin] + S-adenosyl-L-methionine = glycin-2-yl radical-[formate C-acetyltransferase] + semiquinone [flavodoxin] + 5'-deoxyadenosine + L-methionine + H(+)</text>
        <dbReference type="Rhea" id="RHEA:19225"/>
        <dbReference type="Rhea" id="RHEA-COMP:10622"/>
        <dbReference type="Rhea" id="RHEA-COMP:12190"/>
        <dbReference type="Rhea" id="RHEA-COMP:12191"/>
        <dbReference type="Rhea" id="RHEA-COMP:14480"/>
        <dbReference type="ChEBI" id="CHEBI:15378"/>
        <dbReference type="ChEBI" id="CHEBI:17319"/>
        <dbReference type="ChEBI" id="CHEBI:29947"/>
        <dbReference type="ChEBI" id="CHEBI:32722"/>
        <dbReference type="ChEBI" id="CHEBI:57618"/>
        <dbReference type="ChEBI" id="CHEBI:57844"/>
        <dbReference type="ChEBI" id="CHEBI:59789"/>
        <dbReference type="ChEBI" id="CHEBI:140311"/>
        <dbReference type="EC" id="1.97.1.4"/>
    </reaction>
</comment>
<reference evidence="12 13" key="1">
    <citation type="submission" date="2017-02" db="EMBL/GenBank/DDBJ databases">
        <authorList>
            <person name="Peterson S.W."/>
        </authorList>
    </citation>
    <scope>NUCLEOTIDE SEQUENCE [LARGE SCALE GENOMIC DNA]</scope>
    <source>
        <strain evidence="12 13">DSM 15102</strain>
    </source>
</reference>
<feature type="domain" description="Radical SAM core" evidence="11">
    <location>
        <begin position="15"/>
        <end position="237"/>
    </location>
</feature>
<dbReference type="Pfam" id="PF04055">
    <property type="entry name" value="Radical_SAM"/>
    <property type="match status" value="1"/>
</dbReference>
<dbReference type="PROSITE" id="PS01087">
    <property type="entry name" value="RADICAL_ACTIVATING"/>
    <property type="match status" value="1"/>
</dbReference>
<dbReference type="Gene3D" id="3.20.20.70">
    <property type="entry name" value="Aldolase class I"/>
    <property type="match status" value="1"/>
</dbReference>
<dbReference type="GO" id="GO:0043365">
    <property type="term" value="F:[formate-C-acetyltransferase]-activating enzyme activity"/>
    <property type="evidence" value="ECO:0007669"/>
    <property type="project" value="UniProtKB-UniRule"/>
</dbReference>